<evidence type="ECO:0000313" key="2">
    <source>
        <dbReference type="EMBL" id="KUL29537.1"/>
    </source>
</evidence>
<feature type="transmembrane region" description="Helical" evidence="1">
    <location>
        <begin position="20"/>
        <end position="38"/>
    </location>
</feature>
<dbReference type="AlphaFoldDB" id="A0A101JMN3"/>
<sequence>MTGENSVTAATAPLDWGVRLLYLQFAGLAALTAYLLVLDLTGDFANLGVAASLTVMAALAAAAVFLVARALGRRQVRARGPAVVVQLFLLATGGFLLQVGPVWLGVVALVLAAVTAVLVLLPASSRALGVD</sequence>
<keyword evidence="3" id="KW-1185">Reference proteome</keyword>
<reference evidence="2 3" key="1">
    <citation type="submission" date="2015-10" db="EMBL/GenBank/DDBJ databases">
        <authorList>
            <person name="Gilbert D.G."/>
        </authorList>
    </citation>
    <scope>NUCLEOTIDE SEQUENCE [LARGE SCALE GENOMIC DNA]</scope>
    <source>
        <strain evidence="2 3">NRRL B-16712</strain>
    </source>
</reference>
<dbReference type="EMBL" id="LLZH01000278">
    <property type="protein sequence ID" value="KUL29537.1"/>
    <property type="molecule type" value="Genomic_DNA"/>
</dbReference>
<evidence type="ECO:0000313" key="3">
    <source>
        <dbReference type="Proteomes" id="UP000053244"/>
    </source>
</evidence>
<keyword evidence="1" id="KW-0812">Transmembrane</keyword>
<organism evidence="2 3">
    <name type="scientific">Actinoplanes awajinensis subsp. mycoplanecinus</name>
    <dbReference type="NCBI Taxonomy" id="135947"/>
    <lineage>
        <taxon>Bacteria</taxon>
        <taxon>Bacillati</taxon>
        <taxon>Actinomycetota</taxon>
        <taxon>Actinomycetes</taxon>
        <taxon>Micromonosporales</taxon>
        <taxon>Micromonosporaceae</taxon>
        <taxon>Actinoplanes</taxon>
    </lineage>
</organism>
<proteinExistence type="predicted"/>
<feature type="transmembrane region" description="Helical" evidence="1">
    <location>
        <begin position="44"/>
        <end position="68"/>
    </location>
</feature>
<dbReference type="RefSeq" id="WP_067697259.1">
    <property type="nucleotide sequence ID" value="NZ_LLZH01000278.1"/>
</dbReference>
<feature type="transmembrane region" description="Helical" evidence="1">
    <location>
        <begin position="80"/>
        <end position="97"/>
    </location>
</feature>
<feature type="transmembrane region" description="Helical" evidence="1">
    <location>
        <begin position="103"/>
        <end position="123"/>
    </location>
</feature>
<evidence type="ECO:0000256" key="1">
    <source>
        <dbReference type="SAM" id="Phobius"/>
    </source>
</evidence>
<accession>A0A101JMN3</accession>
<protein>
    <submittedName>
        <fullName evidence="2">Uncharacterized protein</fullName>
    </submittedName>
</protein>
<dbReference type="Proteomes" id="UP000053244">
    <property type="component" value="Unassembled WGS sequence"/>
</dbReference>
<keyword evidence="1" id="KW-0472">Membrane</keyword>
<gene>
    <name evidence="2" type="ORF">ADL15_27570</name>
</gene>
<keyword evidence="1" id="KW-1133">Transmembrane helix</keyword>
<comment type="caution">
    <text evidence="2">The sequence shown here is derived from an EMBL/GenBank/DDBJ whole genome shotgun (WGS) entry which is preliminary data.</text>
</comment>
<dbReference type="OrthoDB" id="3297783at2"/>
<name>A0A101JMN3_9ACTN</name>